<proteinExistence type="predicted"/>
<protein>
    <submittedName>
        <fullName evidence="1">Uncharacterized protein</fullName>
    </submittedName>
</protein>
<dbReference type="EMBL" id="JAIWYP010000008">
    <property type="protein sequence ID" value="KAH3781570.1"/>
    <property type="molecule type" value="Genomic_DNA"/>
</dbReference>
<keyword evidence="2" id="KW-1185">Reference proteome</keyword>
<sequence>MDHILIPPCRQRFLIELSYQTLKISDALSNCNTLCNLSSYTKSEGITLHWHHSRRNKLVNGDQDMRVFCF</sequence>
<evidence type="ECO:0000313" key="2">
    <source>
        <dbReference type="Proteomes" id="UP000828390"/>
    </source>
</evidence>
<dbReference type="Proteomes" id="UP000828390">
    <property type="component" value="Unassembled WGS sequence"/>
</dbReference>
<comment type="caution">
    <text evidence="1">The sequence shown here is derived from an EMBL/GenBank/DDBJ whole genome shotgun (WGS) entry which is preliminary data.</text>
</comment>
<reference evidence="1" key="1">
    <citation type="journal article" date="2019" name="bioRxiv">
        <title>The Genome of the Zebra Mussel, Dreissena polymorpha: A Resource for Invasive Species Research.</title>
        <authorList>
            <person name="McCartney M.A."/>
            <person name="Auch B."/>
            <person name="Kono T."/>
            <person name="Mallez S."/>
            <person name="Zhang Y."/>
            <person name="Obille A."/>
            <person name="Becker A."/>
            <person name="Abrahante J.E."/>
            <person name="Garbe J."/>
            <person name="Badalamenti J.P."/>
            <person name="Herman A."/>
            <person name="Mangelson H."/>
            <person name="Liachko I."/>
            <person name="Sullivan S."/>
            <person name="Sone E.D."/>
            <person name="Koren S."/>
            <person name="Silverstein K.A.T."/>
            <person name="Beckman K.B."/>
            <person name="Gohl D.M."/>
        </authorList>
    </citation>
    <scope>NUCLEOTIDE SEQUENCE</scope>
    <source>
        <strain evidence="1">Duluth1</strain>
        <tissue evidence="1">Whole animal</tissue>
    </source>
</reference>
<name>A0A9D4EKP0_DREPO</name>
<evidence type="ECO:0000313" key="1">
    <source>
        <dbReference type="EMBL" id="KAH3781570.1"/>
    </source>
</evidence>
<accession>A0A9D4EKP0</accession>
<gene>
    <name evidence="1" type="ORF">DPMN_159401</name>
</gene>
<reference evidence="1" key="2">
    <citation type="submission" date="2020-11" db="EMBL/GenBank/DDBJ databases">
        <authorList>
            <person name="McCartney M.A."/>
            <person name="Auch B."/>
            <person name="Kono T."/>
            <person name="Mallez S."/>
            <person name="Becker A."/>
            <person name="Gohl D.M."/>
            <person name="Silverstein K.A.T."/>
            <person name="Koren S."/>
            <person name="Bechman K.B."/>
            <person name="Herman A."/>
            <person name="Abrahante J.E."/>
            <person name="Garbe J."/>
        </authorList>
    </citation>
    <scope>NUCLEOTIDE SEQUENCE</scope>
    <source>
        <strain evidence="1">Duluth1</strain>
        <tissue evidence="1">Whole animal</tissue>
    </source>
</reference>
<dbReference type="AlphaFoldDB" id="A0A9D4EKP0"/>
<organism evidence="1 2">
    <name type="scientific">Dreissena polymorpha</name>
    <name type="common">Zebra mussel</name>
    <name type="synonym">Mytilus polymorpha</name>
    <dbReference type="NCBI Taxonomy" id="45954"/>
    <lineage>
        <taxon>Eukaryota</taxon>
        <taxon>Metazoa</taxon>
        <taxon>Spiralia</taxon>
        <taxon>Lophotrochozoa</taxon>
        <taxon>Mollusca</taxon>
        <taxon>Bivalvia</taxon>
        <taxon>Autobranchia</taxon>
        <taxon>Heteroconchia</taxon>
        <taxon>Euheterodonta</taxon>
        <taxon>Imparidentia</taxon>
        <taxon>Neoheterodontei</taxon>
        <taxon>Myida</taxon>
        <taxon>Dreissenoidea</taxon>
        <taxon>Dreissenidae</taxon>
        <taxon>Dreissena</taxon>
    </lineage>
</organism>